<evidence type="ECO:0000259" key="1">
    <source>
        <dbReference type="Pfam" id="PF13280"/>
    </source>
</evidence>
<proteinExistence type="predicted"/>
<comment type="caution">
    <text evidence="2">The sequence shown here is derived from an EMBL/GenBank/DDBJ whole genome shotgun (WGS) entry which is preliminary data.</text>
</comment>
<gene>
    <name evidence="2" type="ORF">AFL42_14780</name>
</gene>
<dbReference type="PROSITE" id="PS52050">
    <property type="entry name" value="WYL"/>
    <property type="match status" value="1"/>
</dbReference>
<name>A0ABR5MGB3_9BACI</name>
<accession>A0ABR5MGB3</accession>
<sequence length="70" mass="8289">MIKLLNHSLQTREKIKIIYYSNDKKLSQRTIKVIKMNDSNVLAYCYMKHSVRVFKLDNILAVESVYRKPG</sequence>
<evidence type="ECO:0000313" key="3">
    <source>
        <dbReference type="Proteomes" id="UP000037854"/>
    </source>
</evidence>
<keyword evidence="3" id="KW-1185">Reference proteome</keyword>
<reference evidence="2 3" key="1">
    <citation type="submission" date="2015-07" db="EMBL/GenBank/DDBJ databases">
        <title>High-quality draft genome sequence of Oceanobacillus caeni HM6, a bacillus isolated from a human feces.</title>
        <authorList>
            <person name="Kumar J."/>
            <person name="Verma M.K."/>
            <person name="Pandey R."/>
            <person name="Bhambi M."/>
            <person name="Chauhan N."/>
        </authorList>
    </citation>
    <scope>NUCLEOTIDE SEQUENCE [LARGE SCALE GENOMIC DNA]</scope>
    <source>
        <strain evidence="2 3">HM6</strain>
    </source>
</reference>
<protein>
    <recommendedName>
        <fullName evidence="1">WYL domain-containing protein</fullName>
    </recommendedName>
</protein>
<dbReference type="EMBL" id="LGTK01000069">
    <property type="protein sequence ID" value="KPH71571.1"/>
    <property type="molecule type" value="Genomic_DNA"/>
</dbReference>
<dbReference type="InterPro" id="IPR026881">
    <property type="entry name" value="WYL_dom"/>
</dbReference>
<organism evidence="2 3">
    <name type="scientific">Oceanobacillus caeni</name>
    <dbReference type="NCBI Taxonomy" id="405946"/>
    <lineage>
        <taxon>Bacteria</taxon>
        <taxon>Bacillati</taxon>
        <taxon>Bacillota</taxon>
        <taxon>Bacilli</taxon>
        <taxon>Bacillales</taxon>
        <taxon>Bacillaceae</taxon>
        <taxon>Oceanobacillus</taxon>
    </lineage>
</organism>
<evidence type="ECO:0000313" key="2">
    <source>
        <dbReference type="EMBL" id="KPH71571.1"/>
    </source>
</evidence>
<dbReference type="Proteomes" id="UP000037854">
    <property type="component" value="Unassembled WGS sequence"/>
</dbReference>
<feature type="domain" description="WYL" evidence="1">
    <location>
        <begin position="3"/>
        <end position="63"/>
    </location>
</feature>
<dbReference type="RefSeq" id="WP_060669042.1">
    <property type="nucleotide sequence ID" value="NZ_JAHHXM010000053.1"/>
</dbReference>
<dbReference type="Pfam" id="PF13280">
    <property type="entry name" value="WYL"/>
    <property type="match status" value="1"/>
</dbReference>